<reference evidence="1" key="1">
    <citation type="submission" date="2021-02" db="EMBL/GenBank/DDBJ databases">
        <title>First Annotated Genome of the Yellow-green Alga Tribonema minus.</title>
        <authorList>
            <person name="Mahan K.M."/>
        </authorList>
    </citation>
    <scope>NUCLEOTIDE SEQUENCE</scope>
    <source>
        <strain evidence="1">UTEX B ZZ1240</strain>
    </source>
</reference>
<protein>
    <submittedName>
        <fullName evidence="1">Uncharacterized protein</fullName>
    </submittedName>
</protein>
<organism evidence="1 2">
    <name type="scientific">Tribonema minus</name>
    <dbReference type="NCBI Taxonomy" id="303371"/>
    <lineage>
        <taxon>Eukaryota</taxon>
        <taxon>Sar</taxon>
        <taxon>Stramenopiles</taxon>
        <taxon>Ochrophyta</taxon>
        <taxon>PX clade</taxon>
        <taxon>Xanthophyceae</taxon>
        <taxon>Tribonematales</taxon>
        <taxon>Tribonemataceae</taxon>
        <taxon>Tribonema</taxon>
    </lineage>
</organism>
<evidence type="ECO:0000313" key="2">
    <source>
        <dbReference type="Proteomes" id="UP000664859"/>
    </source>
</evidence>
<proteinExistence type="predicted"/>
<name>A0A836C8K5_9STRA</name>
<dbReference type="Proteomes" id="UP000664859">
    <property type="component" value="Unassembled WGS sequence"/>
</dbReference>
<comment type="caution">
    <text evidence="1">The sequence shown here is derived from an EMBL/GenBank/DDBJ whole genome shotgun (WGS) entry which is preliminary data.</text>
</comment>
<dbReference type="AlphaFoldDB" id="A0A836C8K5"/>
<keyword evidence="2" id="KW-1185">Reference proteome</keyword>
<sequence>MFMALPASPPSFPAKWRRCELVLDRLNDRMATSIGRGAAALLSQAIAQGTAAAAGDVLAALQLELPPEVTLSSEGADVAMASGELDDGVLKMILVALAQAGLSMSEQGERDGGGGIGQQRSALIVHLCCTSKAPTPSSAQQDMQDTAATATLKASTASPPPSAQVASDHAAALRAYTAWLRGTLSERARQLLQLSDAVRTWRGAEQLPHHHHRSAKDSFEIGHRDHRMEPRHARSTGDSFGIGNADHGIELLKRSTVERGGTGGSSDSSAADDARAVAKAILKSLLAAAAGTRDARVEALQRRAVAAKEWCSVDCPSGVLCWRGDAAGRLAGEAQQLEETYLELHKSVLDLCGRIMNPEGPGVTSQSDT</sequence>
<evidence type="ECO:0000313" key="1">
    <source>
        <dbReference type="EMBL" id="KAG5175838.1"/>
    </source>
</evidence>
<dbReference type="EMBL" id="JAFCMP010000545">
    <property type="protein sequence ID" value="KAG5175838.1"/>
    <property type="molecule type" value="Genomic_DNA"/>
</dbReference>
<gene>
    <name evidence="1" type="ORF">JKP88DRAFT_337336</name>
</gene>
<accession>A0A836C8K5</accession>